<dbReference type="EMBL" id="SUTG01000018">
    <property type="protein sequence ID" value="MBE6512461.1"/>
    <property type="molecule type" value="Genomic_DNA"/>
</dbReference>
<proteinExistence type="predicted"/>
<accession>A0A8T3VT52</accession>
<reference evidence="1" key="1">
    <citation type="submission" date="2019-04" db="EMBL/GenBank/DDBJ databases">
        <title>Evolution of Biomass-Degrading Anaerobic Consortia Revealed by Metagenomics.</title>
        <authorList>
            <person name="Peng X."/>
        </authorList>
    </citation>
    <scope>NUCLEOTIDE SEQUENCE</scope>
    <source>
        <strain evidence="1">SIG14</strain>
    </source>
</reference>
<evidence type="ECO:0000313" key="2">
    <source>
        <dbReference type="Proteomes" id="UP000732619"/>
    </source>
</evidence>
<comment type="caution">
    <text evidence="1">The sequence shown here is derived from an EMBL/GenBank/DDBJ whole genome shotgun (WGS) entry which is preliminary data.</text>
</comment>
<dbReference type="Proteomes" id="UP000732619">
    <property type="component" value="Unassembled WGS sequence"/>
</dbReference>
<gene>
    <name evidence="1" type="ORF">E7Z75_04885</name>
</gene>
<protein>
    <submittedName>
        <fullName evidence="1">Uncharacterized protein</fullName>
    </submittedName>
</protein>
<dbReference type="AlphaFoldDB" id="A0A8T3VT52"/>
<name>A0A8T3VT52_METOL</name>
<organism evidence="1 2">
    <name type="scientific">Methanobrevibacter olleyae</name>
    <dbReference type="NCBI Taxonomy" id="294671"/>
    <lineage>
        <taxon>Archaea</taxon>
        <taxon>Methanobacteriati</taxon>
        <taxon>Methanobacteriota</taxon>
        <taxon>Methanomada group</taxon>
        <taxon>Methanobacteria</taxon>
        <taxon>Methanobacteriales</taxon>
        <taxon>Methanobacteriaceae</taxon>
        <taxon>Methanobrevibacter</taxon>
    </lineage>
</organism>
<evidence type="ECO:0000313" key="1">
    <source>
        <dbReference type="EMBL" id="MBE6512461.1"/>
    </source>
</evidence>
<sequence length="84" mass="10016">MEDKISENNWEKWDYRHPIVKLNDLTPEEIIKMSKKIKLTFNFNPKKVANVLGIEDSYRRNFIVNSLIQSLRQRSGQNENPNLQ</sequence>